<gene>
    <name evidence="3" type="ORF">BCR43DRAFT_515403</name>
</gene>
<organism evidence="3 4">
    <name type="scientific">Syncephalastrum racemosum</name>
    <name type="common">Filamentous fungus</name>
    <dbReference type="NCBI Taxonomy" id="13706"/>
    <lineage>
        <taxon>Eukaryota</taxon>
        <taxon>Fungi</taxon>
        <taxon>Fungi incertae sedis</taxon>
        <taxon>Mucoromycota</taxon>
        <taxon>Mucoromycotina</taxon>
        <taxon>Mucoromycetes</taxon>
        <taxon>Mucorales</taxon>
        <taxon>Syncephalastraceae</taxon>
        <taxon>Syncephalastrum</taxon>
    </lineage>
</organism>
<dbReference type="AlphaFoldDB" id="A0A1X2H9C5"/>
<dbReference type="EMBL" id="MCGN01000006">
    <property type="protein sequence ID" value="ORY95267.1"/>
    <property type="molecule type" value="Genomic_DNA"/>
</dbReference>
<feature type="compositionally biased region" description="Low complexity" evidence="2">
    <location>
        <begin position="22"/>
        <end position="38"/>
    </location>
</feature>
<feature type="compositionally biased region" description="Basic and acidic residues" evidence="2">
    <location>
        <begin position="9"/>
        <end position="20"/>
    </location>
</feature>
<name>A0A1X2H9C5_SYNRA</name>
<feature type="compositionally biased region" description="Basic and acidic residues" evidence="2">
    <location>
        <begin position="42"/>
        <end position="51"/>
    </location>
</feature>
<accession>A0A1X2H9C5</accession>
<dbReference type="STRING" id="13706.A0A1X2H9C5"/>
<comment type="caution">
    <text evidence="3">The sequence shown here is derived from an EMBL/GenBank/DDBJ whole genome shotgun (WGS) entry which is preliminary data.</text>
</comment>
<evidence type="ECO:0000313" key="4">
    <source>
        <dbReference type="Proteomes" id="UP000242180"/>
    </source>
</evidence>
<dbReference type="OrthoDB" id="2277387at2759"/>
<protein>
    <submittedName>
        <fullName evidence="3">Uncharacterized protein</fullName>
    </submittedName>
</protein>
<keyword evidence="1" id="KW-0175">Coiled coil</keyword>
<sequence>MNSPEESDDHSQADTVKDQDPSTVNSTNTIIDNSSSFSYSTGDKRLKESSNEGHGQVKPSGSQSTPLGRPRKILDSEEQAKLTREISEAKKELLRFRAEMNELARQMDGMAIDIKDSKDRVCTYTEKLAEIEHDLTETQEAHVDLQVLLENALQSHKETDTHTTHIIRSMYSDLASIANQNNQMQDRLASLASHQKKHDGSVMDVSERMREYVEMLEQAQGTIHAMRPAPRSPEDALHALRLDSRRASDMSTSTYTTEDEEVLGVMSRKRSEMTGSDSHSRVSPEIAGLYRHRHLRKHYTPEIEFDDDSRADLRHVTSRPNLERLKDLIRSSGLEDLT</sequence>
<evidence type="ECO:0000313" key="3">
    <source>
        <dbReference type="EMBL" id="ORY95267.1"/>
    </source>
</evidence>
<proteinExistence type="predicted"/>
<feature type="region of interest" description="Disordered" evidence="2">
    <location>
        <begin position="1"/>
        <end position="77"/>
    </location>
</feature>
<dbReference type="Proteomes" id="UP000242180">
    <property type="component" value="Unassembled WGS sequence"/>
</dbReference>
<keyword evidence="4" id="KW-1185">Reference proteome</keyword>
<evidence type="ECO:0000256" key="1">
    <source>
        <dbReference type="SAM" id="Coils"/>
    </source>
</evidence>
<feature type="coiled-coil region" evidence="1">
    <location>
        <begin position="79"/>
        <end position="106"/>
    </location>
</feature>
<dbReference type="InParanoid" id="A0A1X2H9C5"/>
<dbReference type="Gene3D" id="1.10.287.1490">
    <property type="match status" value="1"/>
</dbReference>
<reference evidence="3 4" key="1">
    <citation type="submission" date="2016-07" db="EMBL/GenBank/DDBJ databases">
        <title>Pervasive Adenine N6-methylation of Active Genes in Fungi.</title>
        <authorList>
            <consortium name="DOE Joint Genome Institute"/>
            <person name="Mondo S.J."/>
            <person name="Dannebaum R.O."/>
            <person name="Kuo R.C."/>
            <person name="Labutti K."/>
            <person name="Haridas S."/>
            <person name="Kuo A."/>
            <person name="Salamov A."/>
            <person name="Ahrendt S.R."/>
            <person name="Lipzen A."/>
            <person name="Sullivan W."/>
            <person name="Andreopoulos W.B."/>
            <person name="Clum A."/>
            <person name="Lindquist E."/>
            <person name="Daum C."/>
            <person name="Ramamoorthy G.K."/>
            <person name="Gryganskyi A."/>
            <person name="Culley D."/>
            <person name="Magnuson J.K."/>
            <person name="James T.Y."/>
            <person name="O'Malley M.A."/>
            <person name="Stajich J.E."/>
            <person name="Spatafora J.W."/>
            <person name="Visel A."/>
            <person name="Grigoriev I.V."/>
        </authorList>
    </citation>
    <scope>NUCLEOTIDE SEQUENCE [LARGE SCALE GENOMIC DNA]</scope>
    <source>
        <strain evidence="3 4">NRRL 2496</strain>
    </source>
</reference>
<evidence type="ECO:0000256" key="2">
    <source>
        <dbReference type="SAM" id="MobiDB-lite"/>
    </source>
</evidence>